<proteinExistence type="predicted"/>
<name>A0A2U1P0I8_ARTAN</name>
<feature type="domain" description="Piwi" evidence="1">
    <location>
        <begin position="1"/>
        <end position="142"/>
    </location>
</feature>
<keyword evidence="3" id="KW-1185">Reference proteome</keyword>
<comment type="caution">
    <text evidence="2">The sequence shown here is derived from an EMBL/GenBank/DDBJ whole genome shotgun (WGS) entry which is preliminary data.</text>
</comment>
<dbReference type="SUPFAM" id="SSF53098">
    <property type="entry name" value="Ribonuclease H-like"/>
    <property type="match status" value="1"/>
</dbReference>
<protein>
    <submittedName>
        <fullName evidence="2">Argonaute/Dicer protein, PAZ</fullName>
    </submittedName>
</protein>
<dbReference type="PANTHER" id="PTHR22891">
    <property type="entry name" value="EUKARYOTIC TRANSLATION INITIATION FACTOR 2C"/>
    <property type="match status" value="1"/>
</dbReference>
<dbReference type="Gene3D" id="3.40.50.2300">
    <property type="match status" value="1"/>
</dbReference>
<gene>
    <name evidence="2" type="ORF">CTI12_AA208310</name>
</gene>
<dbReference type="AlphaFoldDB" id="A0A2U1P0I8"/>
<evidence type="ECO:0000313" key="3">
    <source>
        <dbReference type="Proteomes" id="UP000245207"/>
    </source>
</evidence>
<accession>A0A2U1P0I8</accession>
<evidence type="ECO:0000313" key="2">
    <source>
        <dbReference type="EMBL" id="PWA79248.1"/>
    </source>
</evidence>
<sequence length="151" mass="16998">MSANDQHLANLSLKINVKLGGSNVGLLNRFNCFTNENRFMFIGVNTRQIKFWENVFRDGVSDGQFQVVLNNELADLRREICDNGFGNVPPATVVDRGVIHPMEFELIYLLCFTSARCTKPVSLVTPAYYANLVAYRGRMLQDVAASVDDQF</sequence>
<organism evidence="2 3">
    <name type="scientific">Artemisia annua</name>
    <name type="common">Sweet wormwood</name>
    <dbReference type="NCBI Taxonomy" id="35608"/>
    <lineage>
        <taxon>Eukaryota</taxon>
        <taxon>Viridiplantae</taxon>
        <taxon>Streptophyta</taxon>
        <taxon>Embryophyta</taxon>
        <taxon>Tracheophyta</taxon>
        <taxon>Spermatophyta</taxon>
        <taxon>Magnoliopsida</taxon>
        <taxon>eudicotyledons</taxon>
        <taxon>Gunneridae</taxon>
        <taxon>Pentapetalae</taxon>
        <taxon>asterids</taxon>
        <taxon>campanulids</taxon>
        <taxon>Asterales</taxon>
        <taxon>Asteraceae</taxon>
        <taxon>Asteroideae</taxon>
        <taxon>Anthemideae</taxon>
        <taxon>Artemisiinae</taxon>
        <taxon>Artemisia</taxon>
    </lineage>
</organism>
<dbReference type="Gene3D" id="3.30.420.10">
    <property type="entry name" value="Ribonuclease H-like superfamily/Ribonuclease H"/>
    <property type="match status" value="1"/>
</dbReference>
<evidence type="ECO:0000259" key="1">
    <source>
        <dbReference type="SMART" id="SM00950"/>
    </source>
</evidence>
<reference evidence="2 3" key="1">
    <citation type="journal article" date="2018" name="Mol. Plant">
        <title>The genome of Artemisia annua provides insight into the evolution of Asteraceae family and artemisinin biosynthesis.</title>
        <authorList>
            <person name="Shen Q."/>
            <person name="Zhang L."/>
            <person name="Liao Z."/>
            <person name="Wang S."/>
            <person name="Yan T."/>
            <person name="Shi P."/>
            <person name="Liu M."/>
            <person name="Fu X."/>
            <person name="Pan Q."/>
            <person name="Wang Y."/>
            <person name="Lv Z."/>
            <person name="Lu X."/>
            <person name="Zhang F."/>
            <person name="Jiang W."/>
            <person name="Ma Y."/>
            <person name="Chen M."/>
            <person name="Hao X."/>
            <person name="Li L."/>
            <person name="Tang Y."/>
            <person name="Lv G."/>
            <person name="Zhou Y."/>
            <person name="Sun X."/>
            <person name="Brodelius P.E."/>
            <person name="Rose J.K.C."/>
            <person name="Tang K."/>
        </authorList>
    </citation>
    <scope>NUCLEOTIDE SEQUENCE [LARGE SCALE GENOMIC DNA]</scope>
    <source>
        <strain evidence="3">cv. Huhao1</strain>
        <tissue evidence="2">Leaf</tissue>
    </source>
</reference>
<dbReference type="InterPro" id="IPR036397">
    <property type="entry name" value="RNaseH_sf"/>
</dbReference>
<dbReference type="GO" id="GO:0003676">
    <property type="term" value="F:nucleic acid binding"/>
    <property type="evidence" value="ECO:0007669"/>
    <property type="project" value="InterPro"/>
</dbReference>
<dbReference type="OrthoDB" id="10252740at2759"/>
<dbReference type="InterPro" id="IPR012337">
    <property type="entry name" value="RNaseH-like_sf"/>
</dbReference>
<dbReference type="STRING" id="35608.A0A2U1P0I8"/>
<dbReference type="Proteomes" id="UP000245207">
    <property type="component" value="Unassembled WGS sequence"/>
</dbReference>
<dbReference type="EMBL" id="PKPP01001883">
    <property type="protein sequence ID" value="PWA79248.1"/>
    <property type="molecule type" value="Genomic_DNA"/>
</dbReference>
<dbReference type="InterPro" id="IPR003165">
    <property type="entry name" value="Piwi"/>
</dbReference>
<dbReference type="SMART" id="SM00950">
    <property type="entry name" value="Piwi"/>
    <property type="match status" value="1"/>
</dbReference>